<dbReference type="OrthoDB" id="4840499at2759"/>
<dbReference type="HOGENOM" id="CLU_1571811_0_0_1"/>
<keyword evidence="4" id="KW-1185">Reference proteome</keyword>
<keyword evidence="2" id="KW-0732">Signal</keyword>
<name>C9SS20_VERA1</name>
<proteinExistence type="predicted"/>
<sequence>MHIAILALAAVLPSALAFEITSPQPGSTLNLNDTSIKLTWEPTESNDSALSSVTIGWLLQSQGKTVAGAGYSSTGDIAVNVSQPRVTSYDWDPAQAREALANILPQGNGAVTFYLRWVHGSATYGLGAGSAVEYSLEGIERPELESGAGGLSAGIWAAAGAGLAAVMWIVRG</sequence>
<dbReference type="KEGG" id="val:VDBG_07695"/>
<gene>
    <name evidence="3" type="ORF">VDBG_07695</name>
</gene>
<dbReference type="OMA" id="VMWIVRG"/>
<evidence type="ECO:0000313" key="4">
    <source>
        <dbReference type="Proteomes" id="UP000008698"/>
    </source>
</evidence>
<reference evidence="4" key="1">
    <citation type="journal article" date="2011" name="PLoS Pathog.">
        <title>Comparative genomics yields insights into niche adaptation of plant vascular wilt pathogens.</title>
        <authorList>
            <person name="Klosterman S.J."/>
            <person name="Subbarao K.V."/>
            <person name="Kang S."/>
            <person name="Veronese P."/>
            <person name="Gold S.E."/>
            <person name="Thomma B.P.H.J."/>
            <person name="Chen Z."/>
            <person name="Henrissat B."/>
            <person name="Lee Y.-H."/>
            <person name="Park J."/>
            <person name="Garcia-Pedrajas M.D."/>
            <person name="Barbara D.J."/>
            <person name="Anchieta A."/>
            <person name="de Jonge R."/>
            <person name="Santhanam P."/>
            <person name="Maruthachalam K."/>
            <person name="Atallah Z."/>
            <person name="Amyotte S.G."/>
            <person name="Paz Z."/>
            <person name="Inderbitzin P."/>
            <person name="Hayes R.J."/>
            <person name="Heiman D.I."/>
            <person name="Young S."/>
            <person name="Zeng Q."/>
            <person name="Engels R."/>
            <person name="Galagan J."/>
            <person name="Cuomo C.A."/>
            <person name="Dobinson K.F."/>
            <person name="Ma L.-J."/>
        </authorList>
    </citation>
    <scope>NUCLEOTIDE SEQUENCE [LARGE SCALE GENOMIC DNA]</scope>
    <source>
        <strain evidence="4">VaMs.102 / ATCC MYA-4576 / FGSC 10136</strain>
    </source>
</reference>
<dbReference type="eggNOG" id="ENOG502T470">
    <property type="taxonomic scope" value="Eukaryota"/>
</dbReference>
<feature type="signal peptide" evidence="2">
    <location>
        <begin position="1"/>
        <end position="17"/>
    </location>
</feature>
<evidence type="ECO:0000256" key="1">
    <source>
        <dbReference type="SAM" id="Phobius"/>
    </source>
</evidence>
<feature type="chain" id="PRO_5003001281" evidence="2">
    <location>
        <begin position="18"/>
        <end position="172"/>
    </location>
</feature>
<dbReference type="AlphaFoldDB" id="C9SS20"/>
<evidence type="ECO:0000256" key="2">
    <source>
        <dbReference type="SAM" id="SignalP"/>
    </source>
</evidence>
<dbReference type="RefSeq" id="XP_003002236.1">
    <property type="nucleotide sequence ID" value="XM_003002190.1"/>
</dbReference>
<evidence type="ECO:0000313" key="3">
    <source>
        <dbReference type="EMBL" id="EEY21585.1"/>
    </source>
</evidence>
<dbReference type="EMBL" id="DS985223">
    <property type="protein sequence ID" value="EEY21585.1"/>
    <property type="molecule type" value="Genomic_DNA"/>
</dbReference>
<accession>C9SS20</accession>
<organism evidence="4">
    <name type="scientific">Verticillium alfalfae (strain VaMs.102 / ATCC MYA-4576 / FGSC 10136)</name>
    <name type="common">Verticillium wilt of alfalfa</name>
    <name type="synonym">Verticillium albo-atrum</name>
    <dbReference type="NCBI Taxonomy" id="526221"/>
    <lineage>
        <taxon>Eukaryota</taxon>
        <taxon>Fungi</taxon>
        <taxon>Dikarya</taxon>
        <taxon>Ascomycota</taxon>
        <taxon>Pezizomycotina</taxon>
        <taxon>Sordariomycetes</taxon>
        <taxon>Hypocreomycetidae</taxon>
        <taxon>Glomerellales</taxon>
        <taxon>Plectosphaerellaceae</taxon>
        <taxon>Verticillium</taxon>
    </lineage>
</organism>
<dbReference type="GeneID" id="9536056"/>
<dbReference type="Proteomes" id="UP000008698">
    <property type="component" value="Unassembled WGS sequence"/>
</dbReference>
<keyword evidence="1" id="KW-0812">Transmembrane</keyword>
<protein>
    <submittedName>
        <fullName evidence="3">Predicted protein</fullName>
    </submittedName>
</protein>
<keyword evidence="1" id="KW-1133">Transmembrane helix</keyword>
<feature type="transmembrane region" description="Helical" evidence="1">
    <location>
        <begin position="151"/>
        <end position="170"/>
    </location>
</feature>
<keyword evidence="1" id="KW-0472">Membrane</keyword>